<proteinExistence type="inferred from homology"/>
<dbReference type="Pfam" id="PF00225">
    <property type="entry name" value="Kinesin"/>
    <property type="match status" value="1"/>
</dbReference>
<dbReference type="GO" id="GO:0007018">
    <property type="term" value="P:microtubule-based movement"/>
    <property type="evidence" value="ECO:0007669"/>
    <property type="project" value="InterPro"/>
</dbReference>
<keyword evidence="2" id="KW-0547">Nucleotide-binding</keyword>
<dbReference type="SMART" id="SM00129">
    <property type="entry name" value="KISc"/>
    <property type="match status" value="1"/>
</dbReference>
<evidence type="ECO:0000256" key="7">
    <source>
        <dbReference type="PROSITE-ProRule" id="PRU00283"/>
    </source>
</evidence>
<comment type="caution">
    <text evidence="9">The sequence shown here is derived from an EMBL/GenBank/DDBJ whole genome shotgun (WGS) entry which is preliminary data.</text>
</comment>
<dbReference type="InterPro" id="IPR027417">
    <property type="entry name" value="P-loop_NTPase"/>
</dbReference>
<dbReference type="EMBL" id="JADFTS010000002">
    <property type="protein sequence ID" value="KAF9618862.1"/>
    <property type="molecule type" value="Genomic_DNA"/>
</dbReference>
<dbReference type="OrthoDB" id="3176171at2759"/>
<evidence type="ECO:0000256" key="4">
    <source>
        <dbReference type="ARBA" id="ARBA00023054"/>
    </source>
</evidence>
<name>A0A835M742_9MAGN</name>
<protein>
    <recommendedName>
        <fullName evidence="8">Kinesin motor domain-containing protein</fullName>
    </recommendedName>
</protein>
<dbReference type="InterPro" id="IPR001752">
    <property type="entry name" value="Kinesin_motor_dom"/>
</dbReference>
<evidence type="ECO:0000313" key="9">
    <source>
        <dbReference type="EMBL" id="KAF9618862.1"/>
    </source>
</evidence>
<keyword evidence="10" id="KW-1185">Reference proteome</keyword>
<dbReference type="Gene3D" id="3.40.850.10">
    <property type="entry name" value="Kinesin motor domain"/>
    <property type="match status" value="1"/>
</dbReference>
<gene>
    <name evidence="9" type="ORF">IFM89_002730</name>
</gene>
<evidence type="ECO:0000256" key="1">
    <source>
        <dbReference type="ARBA" id="ARBA00022701"/>
    </source>
</evidence>
<dbReference type="PANTHER" id="PTHR37739">
    <property type="entry name" value="KINESIN-LIKE PROTEIN KIN-12D"/>
    <property type="match status" value="1"/>
</dbReference>
<dbReference type="InterPro" id="IPR036961">
    <property type="entry name" value="Kinesin_motor_dom_sf"/>
</dbReference>
<dbReference type="GO" id="GO:0005524">
    <property type="term" value="F:ATP binding"/>
    <property type="evidence" value="ECO:0007669"/>
    <property type="project" value="UniProtKB-KW"/>
</dbReference>
<comment type="caution">
    <text evidence="7">Lacks conserved residue(s) required for the propagation of feature annotation.</text>
</comment>
<evidence type="ECO:0000256" key="5">
    <source>
        <dbReference type="ARBA" id="ARBA00023175"/>
    </source>
</evidence>
<dbReference type="SUPFAM" id="SSF52540">
    <property type="entry name" value="P-loop containing nucleoside triphosphate hydrolases"/>
    <property type="match status" value="1"/>
</dbReference>
<dbReference type="InterPro" id="IPR044986">
    <property type="entry name" value="KIF15/KIN-12"/>
</dbReference>
<organism evidence="9 10">
    <name type="scientific">Coptis chinensis</name>
    <dbReference type="NCBI Taxonomy" id="261450"/>
    <lineage>
        <taxon>Eukaryota</taxon>
        <taxon>Viridiplantae</taxon>
        <taxon>Streptophyta</taxon>
        <taxon>Embryophyta</taxon>
        <taxon>Tracheophyta</taxon>
        <taxon>Spermatophyta</taxon>
        <taxon>Magnoliopsida</taxon>
        <taxon>Ranunculales</taxon>
        <taxon>Ranunculaceae</taxon>
        <taxon>Coptidoideae</taxon>
        <taxon>Coptis</taxon>
    </lineage>
</organism>
<evidence type="ECO:0000256" key="6">
    <source>
        <dbReference type="ARBA" id="ARBA00034488"/>
    </source>
</evidence>
<dbReference type="GO" id="GO:0008017">
    <property type="term" value="F:microtubule binding"/>
    <property type="evidence" value="ECO:0007669"/>
    <property type="project" value="InterPro"/>
</dbReference>
<keyword evidence="1" id="KW-0493">Microtubule</keyword>
<dbReference type="Proteomes" id="UP000631114">
    <property type="component" value="Unassembled WGS sequence"/>
</dbReference>
<evidence type="ECO:0000256" key="2">
    <source>
        <dbReference type="ARBA" id="ARBA00022741"/>
    </source>
</evidence>
<dbReference type="GO" id="GO:0005874">
    <property type="term" value="C:microtubule"/>
    <property type="evidence" value="ECO:0007669"/>
    <property type="project" value="UniProtKB-KW"/>
</dbReference>
<dbReference type="GO" id="GO:0003777">
    <property type="term" value="F:microtubule motor activity"/>
    <property type="evidence" value="ECO:0007669"/>
    <property type="project" value="InterPro"/>
</dbReference>
<dbReference type="PROSITE" id="PS50067">
    <property type="entry name" value="KINESIN_MOTOR_2"/>
    <property type="match status" value="1"/>
</dbReference>
<keyword evidence="4" id="KW-0175">Coiled coil</keyword>
<dbReference type="AlphaFoldDB" id="A0A835M742"/>
<reference evidence="9 10" key="1">
    <citation type="submission" date="2020-10" db="EMBL/GenBank/DDBJ databases">
        <title>The Coptis chinensis genome and diversification of protoberbering-type alkaloids.</title>
        <authorList>
            <person name="Wang B."/>
            <person name="Shu S."/>
            <person name="Song C."/>
            <person name="Liu Y."/>
        </authorList>
    </citation>
    <scope>NUCLEOTIDE SEQUENCE [LARGE SCALE GENOMIC DNA]</scope>
    <source>
        <strain evidence="9">HL-2020</strain>
        <tissue evidence="9">Leaf</tissue>
    </source>
</reference>
<keyword evidence="3" id="KW-0067">ATP-binding</keyword>
<feature type="domain" description="Kinesin motor" evidence="8">
    <location>
        <begin position="70"/>
        <end position="266"/>
    </location>
</feature>
<evidence type="ECO:0000259" key="8">
    <source>
        <dbReference type="PROSITE" id="PS50067"/>
    </source>
</evidence>
<dbReference type="PANTHER" id="PTHR37739:SF8">
    <property type="entry name" value="KINESIN-LIKE PROTEIN KIN-12D"/>
    <property type="match status" value="1"/>
</dbReference>
<accession>A0A835M742</accession>
<sequence>MQVCVGEYKFQPRCRNSVWVVGASGSGSRSSWTPCGDEGGRNRHSAIVLFGFTPALFLVRDFTYLLELITGSGKTYTMLGEIDELEVKPSLDRGMTPCRFEFLFARIRAEEESRRDEKLKYNCKCSLLDICNEQITDLLDPSSTNLLLREDNKKGVYVENLTEYEVQIVNDILKLLTETFAGSKGKLHPVLLEVTKLRERFSFHFPLLRITTQSRQNLSVFEGSLKEAANINKSLSTLGYYIHTKFLSTIFLSDSRLFLYVECLVY</sequence>
<comment type="similarity">
    <text evidence="6">Belongs to the TRAFAC class myosin-kinesin ATPase superfamily. Kinesin family. KIN-12 subfamily.</text>
</comment>
<evidence type="ECO:0000313" key="10">
    <source>
        <dbReference type="Proteomes" id="UP000631114"/>
    </source>
</evidence>
<evidence type="ECO:0000256" key="3">
    <source>
        <dbReference type="ARBA" id="ARBA00022840"/>
    </source>
</evidence>
<keyword evidence="5" id="KW-0505">Motor protein</keyword>